<dbReference type="EMBL" id="JBHSBV010000003">
    <property type="protein sequence ID" value="MFC4201515.1"/>
    <property type="molecule type" value="Genomic_DNA"/>
</dbReference>
<dbReference type="PANTHER" id="PTHR30537:SF74">
    <property type="entry name" value="HTH-TYPE TRANSCRIPTIONAL REGULATOR TRPI"/>
    <property type="match status" value="1"/>
</dbReference>
<sequence>MATRRKLPPLSAIRSFEAAARYRSFTLAAEELCVTQGAVSVQVHKLEEYLGKKLFVRMTRKVALTETGAQYYEACRQMLEDLERVTQRIAQQDSHSTLTVGTIPTISMLWLMPRLASFTTEHSNIDVRVVSDIRPIDMQRDCIDAAIRVGRLPGQHYRAIQPAVDLIMVSNWDGIRADFLFDDILVPVMSRTLLEQSGPIKRAQDLLDHPLIHTASRPNAWRDWLRAHDVSSPPTCTAAEYGHFYISLQAAQDGKGIAIIPKVLLDSYPGRNELAMPLADLEPVKSAGAYYLLTSEAETRHPAVPFFRKWILDIARQAIH</sequence>
<dbReference type="PROSITE" id="PS50931">
    <property type="entry name" value="HTH_LYSR"/>
    <property type="match status" value="1"/>
</dbReference>
<dbReference type="Proteomes" id="UP001595848">
    <property type="component" value="Unassembled WGS sequence"/>
</dbReference>
<gene>
    <name evidence="6" type="ORF">ACFOY1_11170</name>
</gene>
<keyword evidence="7" id="KW-1185">Reference proteome</keyword>
<dbReference type="RefSeq" id="WP_217963131.1">
    <property type="nucleotide sequence ID" value="NZ_JAHTBN010000002.1"/>
</dbReference>
<protein>
    <submittedName>
        <fullName evidence="6">LysR substrate-binding domain-containing protein</fullName>
    </submittedName>
</protein>
<comment type="caution">
    <text evidence="6">The sequence shown here is derived from an EMBL/GenBank/DDBJ whole genome shotgun (WGS) entry which is preliminary data.</text>
</comment>
<evidence type="ECO:0000313" key="6">
    <source>
        <dbReference type="EMBL" id="MFC4201515.1"/>
    </source>
</evidence>
<keyword evidence="4" id="KW-0804">Transcription</keyword>
<accession>A0ABV8NX38</accession>
<evidence type="ECO:0000256" key="2">
    <source>
        <dbReference type="ARBA" id="ARBA00023015"/>
    </source>
</evidence>
<proteinExistence type="inferred from homology"/>
<dbReference type="Pfam" id="PF03466">
    <property type="entry name" value="LysR_substrate"/>
    <property type="match status" value="1"/>
</dbReference>
<keyword evidence="2" id="KW-0805">Transcription regulation</keyword>
<dbReference type="InterPro" id="IPR000847">
    <property type="entry name" value="LysR_HTH_N"/>
</dbReference>
<evidence type="ECO:0000256" key="4">
    <source>
        <dbReference type="ARBA" id="ARBA00023163"/>
    </source>
</evidence>
<feature type="domain" description="HTH lysR-type" evidence="5">
    <location>
        <begin position="8"/>
        <end position="65"/>
    </location>
</feature>
<evidence type="ECO:0000256" key="1">
    <source>
        <dbReference type="ARBA" id="ARBA00009437"/>
    </source>
</evidence>
<organism evidence="6 7">
    <name type="scientific">Candidimonas humi</name>
    <dbReference type="NCBI Taxonomy" id="683355"/>
    <lineage>
        <taxon>Bacteria</taxon>
        <taxon>Pseudomonadati</taxon>
        <taxon>Pseudomonadota</taxon>
        <taxon>Betaproteobacteria</taxon>
        <taxon>Burkholderiales</taxon>
        <taxon>Alcaligenaceae</taxon>
        <taxon>Candidimonas</taxon>
    </lineage>
</organism>
<keyword evidence="3" id="KW-0238">DNA-binding</keyword>
<dbReference type="PANTHER" id="PTHR30537">
    <property type="entry name" value="HTH-TYPE TRANSCRIPTIONAL REGULATOR"/>
    <property type="match status" value="1"/>
</dbReference>
<dbReference type="Pfam" id="PF00126">
    <property type="entry name" value="HTH_1"/>
    <property type="match status" value="1"/>
</dbReference>
<dbReference type="InterPro" id="IPR058163">
    <property type="entry name" value="LysR-type_TF_proteobact-type"/>
</dbReference>
<reference evidence="7" key="1">
    <citation type="journal article" date="2019" name="Int. J. Syst. Evol. Microbiol.">
        <title>The Global Catalogue of Microorganisms (GCM) 10K type strain sequencing project: providing services to taxonomists for standard genome sequencing and annotation.</title>
        <authorList>
            <consortium name="The Broad Institute Genomics Platform"/>
            <consortium name="The Broad Institute Genome Sequencing Center for Infectious Disease"/>
            <person name="Wu L."/>
            <person name="Ma J."/>
        </authorList>
    </citation>
    <scope>NUCLEOTIDE SEQUENCE [LARGE SCALE GENOMIC DNA]</scope>
    <source>
        <strain evidence="7">LMG 24813</strain>
    </source>
</reference>
<dbReference type="CDD" id="cd08432">
    <property type="entry name" value="PBP2_GcdR_TrpI_HvrB_AmpR_like"/>
    <property type="match status" value="1"/>
</dbReference>
<dbReference type="InterPro" id="IPR005119">
    <property type="entry name" value="LysR_subst-bd"/>
</dbReference>
<evidence type="ECO:0000256" key="3">
    <source>
        <dbReference type="ARBA" id="ARBA00023125"/>
    </source>
</evidence>
<name>A0ABV8NX38_9BURK</name>
<evidence type="ECO:0000259" key="5">
    <source>
        <dbReference type="PROSITE" id="PS50931"/>
    </source>
</evidence>
<comment type="similarity">
    <text evidence="1">Belongs to the LysR transcriptional regulatory family.</text>
</comment>
<evidence type="ECO:0000313" key="7">
    <source>
        <dbReference type="Proteomes" id="UP001595848"/>
    </source>
</evidence>